<dbReference type="CDD" id="cd06173">
    <property type="entry name" value="MFS_MefA_like"/>
    <property type="match status" value="1"/>
</dbReference>
<evidence type="ECO:0000256" key="4">
    <source>
        <dbReference type="ARBA" id="ARBA00022692"/>
    </source>
</evidence>
<feature type="transmembrane region" description="Helical" evidence="7">
    <location>
        <begin position="316"/>
        <end position="338"/>
    </location>
</feature>
<evidence type="ECO:0000256" key="2">
    <source>
        <dbReference type="ARBA" id="ARBA00022448"/>
    </source>
</evidence>
<name>A0A2H0UB56_9BACT</name>
<keyword evidence="4 7" id="KW-0812">Transmembrane</keyword>
<feature type="transmembrane region" description="Helical" evidence="7">
    <location>
        <begin position="20"/>
        <end position="46"/>
    </location>
</feature>
<keyword evidence="3" id="KW-1003">Cell membrane</keyword>
<dbReference type="PROSITE" id="PS50850">
    <property type="entry name" value="MFS"/>
    <property type="match status" value="1"/>
</dbReference>
<dbReference type="PANTHER" id="PTHR23513:SF11">
    <property type="entry name" value="STAPHYLOFERRIN A TRANSPORTER"/>
    <property type="match status" value="1"/>
</dbReference>
<dbReference type="EMBL" id="PFBK01000008">
    <property type="protein sequence ID" value="PIR83641.1"/>
    <property type="molecule type" value="Genomic_DNA"/>
</dbReference>
<feature type="transmembrane region" description="Helical" evidence="7">
    <location>
        <begin position="173"/>
        <end position="194"/>
    </location>
</feature>
<feature type="transmembrane region" description="Helical" evidence="7">
    <location>
        <begin position="215"/>
        <end position="241"/>
    </location>
</feature>
<dbReference type="InterPro" id="IPR036259">
    <property type="entry name" value="MFS_trans_sf"/>
</dbReference>
<feature type="transmembrane region" description="Helical" evidence="7">
    <location>
        <begin position="52"/>
        <end position="77"/>
    </location>
</feature>
<evidence type="ECO:0000256" key="6">
    <source>
        <dbReference type="ARBA" id="ARBA00023136"/>
    </source>
</evidence>
<sequence>MSAIRQLGHQMFASLKIRNYRLYFIGQALSNAGTWMQIVALSWLVLQLTGSGVALGTVLAFRFLPMLLAGPFAGIVVDKFNKRHILYATQTSLALLALALSILVYTGTIQIWMLYTLALVIGIVATIDNPTRQTLVHEMVGRNNVRNAVALNSTNANVARAIGPLIAGSLIATVGIAFCFAANAVSFCAVLFMLSRIRPSELHHEEKESVPITNVLASISYAASVPLIRNILLSMLAIGMLTYEFQVSLSLLAQNTFNGTAADYASLLSAMGAGSVAGGLYSASRQTITLREFVLAALLFGVAICFTAIMPTLSLAIIGMIFVGFFSVNVTSLGSTMIQLESLASMRGRIMSLWSTVIFGSTVIGAPVIGFIGEVANARWALAVGGATAILAAAYTALSMRKREEPQIIEAEVEIATSAEEAKDAAAV</sequence>
<evidence type="ECO:0000256" key="5">
    <source>
        <dbReference type="ARBA" id="ARBA00022989"/>
    </source>
</evidence>
<feature type="transmembrane region" description="Helical" evidence="7">
    <location>
        <begin position="84"/>
        <end position="103"/>
    </location>
</feature>
<dbReference type="AlphaFoldDB" id="A0A2H0UB56"/>
<comment type="caution">
    <text evidence="9">The sequence shown here is derived from an EMBL/GenBank/DDBJ whole genome shotgun (WGS) entry which is preliminary data.</text>
</comment>
<comment type="subcellular location">
    <subcellularLocation>
        <location evidence="1">Cell membrane</location>
        <topology evidence="1">Multi-pass membrane protein</topology>
    </subcellularLocation>
</comment>
<keyword evidence="5 7" id="KW-1133">Transmembrane helix</keyword>
<protein>
    <submittedName>
        <fullName evidence="9">MFS transporter</fullName>
    </submittedName>
</protein>
<dbReference type="GO" id="GO:0022857">
    <property type="term" value="F:transmembrane transporter activity"/>
    <property type="evidence" value="ECO:0007669"/>
    <property type="project" value="InterPro"/>
</dbReference>
<evidence type="ECO:0000256" key="3">
    <source>
        <dbReference type="ARBA" id="ARBA00022475"/>
    </source>
</evidence>
<gene>
    <name evidence="9" type="ORF">COU18_03085</name>
</gene>
<dbReference type="PANTHER" id="PTHR23513">
    <property type="entry name" value="INTEGRAL MEMBRANE EFFLUX PROTEIN-RELATED"/>
    <property type="match status" value="1"/>
</dbReference>
<reference evidence="10" key="1">
    <citation type="submission" date="2017-09" db="EMBL/GenBank/DDBJ databases">
        <title>Depth-based differentiation of microbial function through sediment-hosted aquifers and enrichment of novel symbionts in the deep terrestrial subsurface.</title>
        <authorList>
            <person name="Probst A.J."/>
            <person name="Ladd B."/>
            <person name="Jarett J.K."/>
            <person name="Geller-Mcgrath D.E."/>
            <person name="Sieber C.M.K."/>
            <person name="Emerson J.B."/>
            <person name="Anantharaman K."/>
            <person name="Thomas B.C."/>
            <person name="Malmstrom R."/>
            <person name="Stieglmeier M."/>
            <person name="Klingl A."/>
            <person name="Woyke T."/>
            <person name="Ryan C.M."/>
            <person name="Banfield J.F."/>
        </authorList>
    </citation>
    <scope>NUCLEOTIDE SEQUENCE [LARGE SCALE GENOMIC DNA]</scope>
</reference>
<evidence type="ECO:0000313" key="9">
    <source>
        <dbReference type="EMBL" id="PIR83641.1"/>
    </source>
</evidence>
<evidence type="ECO:0000256" key="7">
    <source>
        <dbReference type="SAM" id="Phobius"/>
    </source>
</evidence>
<evidence type="ECO:0000313" key="10">
    <source>
        <dbReference type="Proteomes" id="UP000231192"/>
    </source>
</evidence>
<dbReference type="Proteomes" id="UP000231192">
    <property type="component" value="Unassembled WGS sequence"/>
</dbReference>
<dbReference type="InterPro" id="IPR020846">
    <property type="entry name" value="MFS_dom"/>
</dbReference>
<proteinExistence type="predicted"/>
<dbReference type="Pfam" id="PF05977">
    <property type="entry name" value="MFS_3"/>
    <property type="match status" value="1"/>
</dbReference>
<dbReference type="SUPFAM" id="SSF103473">
    <property type="entry name" value="MFS general substrate transporter"/>
    <property type="match status" value="1"/>
</dbReference>
<dbReference type="GO" id="GO:0005886">
    <property type="term" value="C:plasma membrane"/>
    <property type="evidence" value="ECO:0007669"/>
    <property type="project" value="UniProtKB-SubCell"/>
</dbReference>
<organism evidence="9 10">
    <name type="scientific">Candidatus Kaiserbacteria bacterium CG10_big_fil_rev_8_21_14_0_10_51_14</name>
    <dbReference type="NCBI Taxonomy" id="1974610"/>
    <lineage>
        <taxon>Bacteria</taxon>
        <taxon>Candidatus Kaiseribacteriota</taxon>
    </lineage>
</organism>
<feature type="transmembrane region" description="Helical" evidence="7">
    <location>
        <begin position="378"/>
        <end position="398"/>
    </location>
</feature>
<feature type="transmembrane region" description="Helical" evidence="7">
    <location>
        <begin position="350"/>
        <end position="372"/>
    </location>
</feature>
<feature type="transmembrane region" description="Helical" evidence="7">
    <location>
        <begin position="293"/>
        <end position="310"/>
    </location>
</feature>
<evidence type="ECO:0000256" key="1">
    <source>
        <dbReference type="ARBA" id="ARBA00004651"/>
    </source>
</evidence>
<feature type="transmembrane region" description="Helical" evidence="7">
    <location>
        <begin position="261"/>
        <end position="281"/>
    </location>
</feature>
<accession>A0A2H0UB56</accession>
<keyword evidence="6 7" id="KW-0472">Membrane</keyword>
<dbReference type="Gene3D" id="1.20.1250.20">
    <property type="entry name" value="MFS general substrate transporter like domains"/>
    <property type="match status" value="1"/>
</dbReference>
<evidence type="ECO:0000259" key="8">
    <source>
        <dbReference type="PROSITE" id="PS50850"/>
    </source>
</evidence>
<dbReference type="InterPro" id="IPR010290">
    <property type="entry name" value="TM_effector"/>
</dbReference>
<feature type="domain" description="Major facilitator superfamily (MFS) profile" evidence="8">
    <location>
        <begin position="210"/>
        <end position="428"/>
    </location>
</feature>
<keyword evidence="2" id="KW-0813">Transport</keyword>